<comment type="caution">
    <text evidence="10">The sequence shown here is derived from an EMBL/GenBank/DDBJ whole genome shotgun (WGS) entry which is preliminary data.</text>
</comment>
<evidence type="ECO:0000313" key="11">
    <source>
        <dbReference type="Proteomes" id="UP001500213"/>
    </source>
</evidence>
<keyword evidence="3" id="KW-1003">Cell membrane</keyword>
<dbReference type="PROSITE" id="PS50928">
    <property type="entry name" value="ABC_TM1"/>
    <property type="match status" value="1"/>
</dbReference>
<dbReference type="InterPro" id="IPR000515">
    <property type="entry name" value="MetI-like"/>
</dbReference>
<feature type="region of interest" description="Disordered" evidence="8">
    <location>
        <begin position="1"/>
        <end position="21"/>
    </location>
</feature>
<dbReference type="Pfam" id="PF00528">
    <property type="entry name" value="BPD_transp_1"/>
    <property type="match status" value="1"/>
</dbReference>
<organism evidence="10 11">
    <name type="scientific">Gryllotalpicola kribbensis</name>
    <dbReference type="NCBI Taxonomy" id="993084"/>
    <lineage>
        <taxon>Bacteria</taxon>
        <taxon>Bacillati</taxon>
        <taxon>Actinomycetota</taxon>
        <taxon>Actinomycetes</taxon>
        <taxon>Micrococcales</taxon>
        <taxon>Microbacteriaceae</taxon>
        <taxon>Gryllotalpicola</taxon>
    </lineage>
</organism>
<comment type="subcellular location">
    <subcellularLocation>
        <location evidence="1 7">Cell membrane</location>
        <topology evidence="1 7">Multi-pass membrane protein</topology>
    </subcellularLocation>
</comment>
<sequence>MTMSTATGARRPPQRDRPRLPQRGSWWRFALAVVLTALTLAPLAGTASSALGLSALRAPGAPGGAEAWAAMLWRQLSATLTGPALGWFENSLALALGTVVVCVVLGAPAGYVLARGRSRGVSGFALVIFLLQSFPAVLTLVPLFLLLARVHLIDDLFGLGLVYVGLSLSVAIWMLSAYIATVPIELEEAAWLDGCSVLGAFFRVVLRNCLPAILSTAIFVFLFVWNDYLAAFTFIRSTANYTVGIGLQAAGRSPIFAVLIAVPPVLIFALLNRYFSLGGVSGALSAR</sequence>
<evidence type="ECO:0000313" key="10">
    <source>
        <dbReference type="EMBL" id="GAA4182848.1"/>
    </source>
</evidence>
<keyword evidence="4 7" id="KW-0812">Transmembrane</keyword>
<keyword evidence="2 7" id="KW-0813">Transport</keyword>
<dbReference type="InterPro" id="IPR050901">
    <property type="entry name" value="BP-dep_ABC_trans_perm"/>
</dbReference>
<feature type="transmembrane region" description="Helical" evidence="7">
    <location>
        <begin position="126"/>
        <end position="148"/>
    </location>
</feature>
<keyword evidence="6 7" id="KW-0472">Membrane</keyword>
<feature type="transmembrane region" description="Helical" evidence="7">
    <location>
        <begin position="255"/>
        <end position="275"/>
    </location>
</feature>
<evidence type="ECO:0000256" key="3">
    <source>
        <dbReference type="ARBA" id="ARBA00022475"/>
    </source>
</evidence>
<evidence type="ECO:0000259" key="9">
    <source>
        <dbReference type="PROSITE" id="PS50928"/>
    </source>
</evidence>
<dbReference type="SUPFAM" id="SSF161098">
    <property type="entry name" value="MetI-like"/>
    <property type="match status" value="1"/>
</dbReference>
<reference evidence="11" key="1">
    <citation type="journal article" date="2019" name="Int. J. Syst. Evol. Microbiol.">
        <title>The Global Catalogue of Microorganisms (GCM) 10K type strain sequencing project: providing services to taxonomists for standard genome sequencing and annotation.</title>
        <authorList>
            <consortium name="The Broad Institute Genomics Platform"/>
            <consortium name="The Broad Institute Genome Sequencing Center for Infectious Disease"/>
            <person name="Wu L."/>
            <person name="Ma J."/>
        </authorList>
    </citation>
    <scope>NUCLEOTIDE SEQUENCE [LARGE SCALE GENOMIC DNA]</scope>
    <source>
        <strain evidence="11">JCM 17593</strain>
    </source>
</reference>
<evidence type="ECO:0000256" key="1">
    <source>
        <dbReference type="ARBA" id="ARBA00004651"/>
    </source>
</evidence>
<keyword evidence="11" id="KW-1185">Reference proteome</keyword>
<dbReference type="Gene3D" id="1.10.3720.10">
    <property type="entry name" value="MetI-like"/>
    <property type="match status" value="1"/>
</dbReference>
<dbReference type="EMBL" id="BAABBX010000001">
    <property type="protein sequence ID" value="GAA4182848.1"/>
    <property type="molecule type" value="Genomic_DNA"/>
</dbReference>
<proteinExistence type="inferred from homology"/>
<feature type="transmembrane region" description="Helical" evidence="7">
    <location>
        <begin position="160"/>
        <end position="182"/>
    </location>
</feature>
<accession>A0ABP8AFC4</accession>
<keyword evidence="5 7" id="KW-1133">Transmembrane helix</keyword>
<dbReference type="PANTHER" id="PTHR32243:SF18">
    <property type="entry name" value="INNER MEMBRANE ABC TRANSPORTER PERMEASE PROTEIN YCJP"/>
    <property type="match status" value="1"/>
</dbReference>
<gene>
    <name evidence="10" type="ORF">GCM10022288_01350</name>
</gene>
<dbReference type="CDD" id="cd06261">
    <property type="entry name" value="TM_PBP2"/>
    <property type="match status" value="1"/>
</dbReference>
<evidence type="ECO:0000256" key="6">
    <source>
        <dbReference type="ARBA" id="ARBA00023136"/>
    </source>
</evidence>
<evidence type="ECO:0000256" key="7">
    <source>
        <dbReference type="RuleBase" id="RU363032"/>
    </source>
</evidence>
<evidence type="ECO:0000256" key="4">
    <source>
        <dbReference type="ARBA" id="ARBA00022692"/>
    </source>
</evidence>
<feature type="transmembrane region" description="Helical" evidence="7">
    <location>
        <begin position="92"/>
        <end position="114"/>
    </location>
</feature>
<evidence type="ECO:0000256" key="2">
    <source>
        <dbReference type="ARBA" id="ARBA00022448"/>
    </source>
</evidence>
<feature type="domain" description="ABC transmembrane type-1" evidence="9">
    <location>
        <begin position="88"/>
        <end position="275"/>
    </location>
</feature>
<dbReference type="Proteomes" id="UP001500213">
    <property type="component" value="Unassembled WGS sequence"/>
</dbReference>
<evidence type="ECO:0000256" key="8">
    <source>
        <dbReference type="SAM" id="MobiDB-lite"/>
    </source>
</evidence>
<name>A0ABP8AFC4_9MICO</name>
<evidence type="ECO:0000256" key="5">
    <source>
        <dbReference type="ARBA" id="ARBA00022989"/>
    </source>
</evidence>
<comment type="similarity">
    <text evidence="7">Belongs to the binding-protein-dependent transport system permease family.</text>
</comment>
<protein>
    <recommendedName>
        <fullName evidence="9">ABC transmembrane type-1 domain-containing protein</fullName>
    </recommendedName>
</protein>
<feature type="transmembrane region" description="Helical" evidence="7">
    <location>
        <begin position="212"/>
        <end position="235"/>
    </location>
</feature>
<dbReference type="PANTHER" id="PTHR32243">
    <property type="entry name" value="MALTOSE TRANSPORT SYSTEM PERMEASE-RELATED"/>
    <property type="match status" value="1"/>
</dbReference>
<dbReference type="InterPro" id="IPR035906">
    <property type="entry name" value="MetI-like_sf"/>
</dbReference>